<name>B3G0Y9_PSEAI</name>
<evidence type="ECO:0000313" key="1">
    <source>
        <dbReference type="EMBL" id="ACD38701.1"/>
    </source>
</evidence>
<dbReference type="Pfam" id="PF19929">
    <property type="entry name" value="DUF6392"/>
    <property type="match status" value="1"/>
</dbReference>
<organism evidence="1">
    <name type="scientific">Pseudomonas aeruginosa</name>
    <dbReference type="NCBI Taxonomy" id="287"/>
    <lineage>
        <taxon>Bacteria</taxon>
        <taxon>Pseudomonadati</taxon>
        <taxon>Pseudomonadota</taxon>
        <taxon>Gammaproteobacteria</taxon>
        <taxon>Pseudomonadales</taxon>
        <taxon>Pseudomonadaceae</taxon>
        <taxon>Pseudomonas</taxon>
    </lineage>
</organism>
<dbReference type="RefSeq" id="WP_071535771.1">
    <property type="nucleotide sequence ID" value="NZ_CAADLT010000016.1"/>
</dbReference>
<dbReference type="AlphaFoldDB" id="B3G0Y9"/>
<dbReference type="EMBL" id="EU595736">
    <property type="protein sequence ID" value="ACD38701.1"/>
    <property type="molecule type" value="Genomic_DNA"/>
</dbReference>
<accession>B3G0Y9</accession>
<protein>
    <submittedName>
        <fullName evidence="1">Pyocin S3 immunity protein</fullName>
    </submittedName>
</protein>
<gene>
    <name evidence="1" type="ORF">PACL_0056</name>
</gene>
<sequence>MNATSILKVIEGLGKSYEELVTKSIIPKGILEEPYDGCDHLTNSPEEGIELAFEKDTNRLDKISFLLIRTVGELRPYAGDLPQPFSKEMDKAGVRSILGVPEDTKEPFKMPVIGLVGGWDYYAYPERPEIKVFFSYTAEMKVDTLSFILKESVNT</sequence>
<proteinExistence type="predicted"/>
<dbReference type="InterPro" id="IPR045657">
    <property type="entry name" value="DUF6392"/>
</dbReference>
<reference evidence="1" key="1">
    <citation type="journal article" date="2008" name="Genomics">
        <title>Large-insert genome analysis technology detects structural variation in Pseudomonas aeruginosa clinical strains from cystic fibrosis patients.</title>
        <authorList>
            <person name="Hayden H.S."/>
            <person name="Gillett W."/>
            <person name="Saenphimmachak C."/>
            <person name="Lim R."/>
            <person name="Zhou Y."/>
            <person name="Jacobs M.A."/>
            <person name="Chang J."/>
            <person name="Rohmer L."/>
            <person name="D'Argenio D.A."/>
            <person name="Palmieri A."/>
            <person name="Levy R."/>
            <person name="Haugen E."/>
            <person name="Wong G.K."/>
            <person name="Brittnacher M.J."/>
            <person name="Burns J.L."/>
            <person name="Miller S.I."/>
            <person name="Olson M.V."/>
            <person name="Kaul R."/>
        </authorList>
    </citation>
    <scope>NUCLEOTIDE SEQUENCE</scope>
    <source>
        <strain evidence="1">PACS458</strain>
    </source>
</reference>